<dbReference type="PANTHER" id="PTHR46124">
    <property type="entry name" value="D-AMINOACYL-TRNA DEACYLASE"/>
    <property type="match status" value="1"/>
</dbReference>
<dbReference type="InterPro" id="IPR001130">
    <property type="entry name" value="TatD-like"/>
</dbReference>
<feature type="binding site" evidence="3">
    <location>
        <position position="9"/>
    </location>
    <ligand>
        <name>a divalent metal cation</name>
        <dbReference type="ChEBI" id="CHEBI:60240"/>
        <label>1</label>
    </ligand>
</feature>
<evidence type="ECO:0000256" key="3">
    <source>
        <dbReference type="PIRSR" id="PIRSR005902-1"/>
    </source>
</evidence>
<sequence>MVVVDTHAHLQMSHFKSDREEIIERFNENGILFIINVGTNITDSRETVELSKKYEKVFAAIGVHPHDSKDVEKNYIEILEKLSKNEKVVAIGEIGLDYYRNFSPQEVQQKVFVEQLLLAKELKLPIVVHIRDAYEEAYNILESFGPFEKGGVIHSFSANSEWALKFVKLGFYLGISGPITYKRNEQLREVVKLVGEQNILSETDCPYLTPHPYRGKRNEPAYVGYVVKKINDIIGYDVSETLVKNARSLFGVNL</sequence>
<keyword evidence="2" id="KW-0378">Hydrolase</keyword>
<dbReference type="PANTHER" id="PTHR46124:SF2">
    <property type="entry name" value="D-AMINOACYL-TRNA DEACYLASE"/>
    <property type="match status" value="1"/>
</dbReference>
<feature type="binding site" evidence="3">
    <location>
        <position position="154"/>
    </location>
    <ligand>
        <name>a divalent metal cation</name>
        <dbReference type="ChEBI" id="CHEBI:60240"/>
        <label>2</label>
    </ligand>
</feature>
<evidence type="ECO:0000256" key="2">
    <source>
        <dbReference type="ARBA" id="ARBA00022801"/>
    </source>
</evidence>
<organism evidence="4 5">
    <name type="scientific">Thermosipho atlanticus DSM 15807</name>
    <dbReference type="NCBI Taxonomy" id="1123380"/>
    <lineage>
        <taxon>Bacteria</taxon>
        <taxon>Thermotogati</taxon>
        <taxon>Thermotogota</taxon>
        <taxon>Thermotogae</taxon>
        <taxon>Thermotogales</taxon>
        <taxon>Fervidobacteriaceae</taxon>
        <taxon>Thermosipho</taxon>
    </lineage>
</organism>
<dbReference type="InterPro" id="IPR032466">
    <property type="entry name" value="Metal_Hydrolase"/>
</dbReference>
<dbReference type="Pfam" id="PF01026">
    <property type="entry name" value="TatD_DNase"/>
    <property type="match status" value="1"/>
</dbReference>
<reference evidence="5" key="1">
    <citation type="submission" date="2016-11" db="EMBL/GenBank/DDBJ databases">
        <authorList>
            <person name="Varghese N."/>
            <person name="Submissions S."/>
        </authorList>
    </citation>
    <scope>NUCLEOTIDE SEQUENCE [LARGE SCALE GENOMIC DNA]</scope>
    <source>
        <strain evidence="5">DSM 15807</strain>
    </source>
</reference>
<dbReference type="SUPFAM" id="SSF51556">
    <property type="entry name" value="Metallo-dependent hydrolases"/>
    <property type="match status" value="1"/>
</dbReference>
<dbReference type="NCBIfam" id="TIGR00010">
    <property type="entry name" value="YchF/TatD family DNA exonuclease"/>
    <property type="match status" value="1"/>
</dbReference>
<feature type="binding site" evidence="3">
    <location>
        <position position="129"/>
    </location>
    <ligand>
        <name>a divalent metal cation</name>
        <dbReference type="ChEBI" id="CHEBI:60240"/>
        <label>2</label>
    </ligand>
</feature>
<accession>A0A1M5TK91</accession>
<evidence type="ECO:0000256" key="1">
    <source>
        <dbReference type="ARBA" id="ARBA00022723"/>
    </source>
</evidence>
<name>A0A1M5TK91_9BACT</name>
<dbReference type="RefSeq" id="WP_073073457.1">
    <property type="nucleotide sequence ID" value="NZ_FQXN01000005.1"/>
</dbReference>
<dbReference type="InterPro" id="IPR018228">
    <property type="entry name" value="DNase_TatD-rel_CS"/>
</dbReference>
<dbReference type="GO" id="GO:0004536">
    <property type="term" value="F:DNA nuclease activity"/>
    <property type="evidence" value="ECO:0007669"/>
    <property type="project" value="InterPro"/>
</dbReference>
<keyword evidence="5" id="KW-1185">Reference proteome</keyword>
<dbReference type="PIRSF" id="PIRSF005902">
    <property type="entry name" value="DNase_TatD"/>
    <property type="match status" value="1"/>
</dbReference>
<dbReference type="STRING" id="1123380.SAMN02745199_1360"/>
<proteinExistence type="predicted"/>
<dbReference type="PROSITE" id="PS01090">
    <property type="entry name" value="TATD_2"/>
    <property type="match status" value="1"/>
</dbReference>
<feature type="binding site" evidence="3">
    <location>
        <position position="7"/>
    </location>
    <ligand>
        <name>a divalent metal cation</name>
        <dbReference type="ChEBI" id="CHEBI:60240"/>
        <label>1</label>
    </ligand>
</feature>
<dbReference type="FunFam" id="3.20.20.140:FF:000005">
    <property type="entry name" value="TatD family hydrolase"/>
    <property type="match status" value="1"/>
</dbReference>
<evidence type="ECO:0000313" key="4">
    <source>
        <dbReference type="EMBL" id="SHH51098.1"/>
    </source>
</evidence>
<dbReference type="Gene3D" id="3.20.20.140">
    <property type="entry name" value="Metal-dependent hydrolases"/>
    <property type="match status" value="1"/>
</dbReference>
<dbReference type="GO" id="GO:0005829">
    <property type="term" value="C:cytosol"/>
    <property type="evidence" value="ECO:0007669"/>
    <property type="project" value="TreeGrafter"/>
</dbReference>
<feature type="binding site" evidence="3">
    <location>
        <position position="204"/>
    </location>
    <ligand>
        <name>a divalent metal cation</name>
        <dbReference type="ChEBI" id="CHEBI:60240"/>
        <label>1</label>
    </ligand>
</feature>
<protein>
    <submittedName>
        <fullName evidence="4">TatD DNase family protein</fullName>
    </submittedName>
</protein>
<dbReference type="GO" id="GO:0016788">
    <property type="term" value="F:hydrolase activity, acting on ester bonds"/>
    <property type="evidence" value="ECO:0007669"/>
    <property type="project" value="InterPro"/>
</dbReference>
<dbReference type="InterPro" id="IPR015991">
    <property type="entry name" value="TatD/YcfH-like"/>
</dbReference>
<dbReference type="AlphaFoldDB" id="A0A1M5TK91"/>
<dbReference type="GO" id="GO:0046872">
    <property type="term" value="F:metal ion binding"/>
    <property type="evidence" value="ECO:0007669"/>
    <property type="project" value="UniProtKB-KW"/>
</dbReference>
<feature type="binding site" evidence="3">
    <location>
        <position position="93"/>
    </location>
    <ligand>
        <name>a divalent metal cation</name>
        <dbReference type="ChEBI" id="CHEBI:60240"/>
        <label>1</label>
    </ligand>
</feature>
<dbReference type="Proteomes" id="UP000242592">
    <property type="component" value="Unassembled WGS sequence"/>
</dbReference>
<dbReference type="OrthoDB" id="9810005at2"/>
<keyword evidence="1 3" id="KW-0479">Metal-binding</keyword>
<dbReference type="CDD" id="cd01310">
    <property type="entry name" value="TatD_DNAse"/>
    <property type="match status" value="1"/>
</dbReference>
<dbReference type="EMBL" id="FQXN01000005">
    <property type="protein sequence ID" value="SHH51098.1"/>
    <property type="molecule type" value="Genomic_DNA"/>
</dbReference>
<evidence type="ECO:0000313" key="5">
    <source>
        <dbReference type="Proteomes" id="UP000242592"/>
    </source>
</evidence>
<gene>
    <name evidence="4" type="ORF">SAMN02745199_1360</name>
</gene>